<dbReference type="SUPFAM" id="SSF56935">
    <property type="entry name" value="Porins"/>
    <property type="match status" value="1"/>
</dbReference>
<gene>
    <name evidence="3" type="ORF">F3B90_05825</name>
</gene>
<comment type="caution">
    <text evidence="3">The sequence shown here is derived from an EMBL/GenBank/DDBJ whole genome shotgun (WGS) entry which is preliminary data.</text>
</comment>
<accession>A0A7J4Y1E7</accession>
<sequence>MKYIRVKSILCVVVAASFLYAEAQTPQVGVQEANPDSLETTQKETVQVAFRKVNQNDLLGGVSFVNVEELMKKNYNTYSLTDMQGYVGGWNGSSLWAMDSYLVLVDGVPRDADNVMPSEIAQISFLKGASAVVLYGSRAAKGVIYITTKRGKVGGTSIDVRGNTGFHVPVSYPNYLGSAEYMTLYNEARANDGLDPTYTEKDIYNHASGSNPYRYPDLNLYSSDYLKKAYNESDVTAEISGGSEKARFYTNINLYNVGSLLKYGEADKDRVTRFSVRGNIDVSLGQYVKSYVNANATFYDGRAASGDFWGAASTLRPNRLSPLIPVDYLMPNDENSWTMVKNSNNLIDGKYLLGGTQLDQTNALAGLYASGVNTFTSRQYQFDMGVEIDLSSVLKGLSFQTKFAVDYATTYNKYYSNSYATYEPKWANVNGKDVIISLTKYGEDKKDGVQYVSGSWNRQTIAFSGQFNYNTKIADAHNLSAMLIAAGYQQGESGVYHKTSNVNLGLQVDYDYLNKYYVSFGSALVHSARLPENNRNAFSPSLTLGWRLGKENFLADSSIVDELMLTASGSILHTDLDIADYYMYQSTFNQSDGAWWGWADGNQSHATESKRGMNNDLSFIKRKEFSVGLRGALWKKLISFDASFFANTMEGMLVQPSTIYPSYFKSYWPESTLIPYVNYNNSSRTGFDLALNFEKKIGNVNANLGMTGTYYTNKHTRVDELYADEYRYHKGRPTDGIWGLRTDGFYRDEADIAASPSSSFGEVKPGDIKYIDQNGDNVIDEKDEVYLGERYGWQGAPFTMGINLTLKWKNLTFFALGTGYFGASAMKNSDYYWVYGDKKYSEVVRNRWTPETAETATYPRLTTLSNTHNFRNSDFWMYKTNRFNLAKIQVTYDLPSFLFRGSFVRSLSVYAYVSNLLTISKEREILDLNTGSAPQNRFYNLGFKIGF</sequence>
<dbReference type="Gene3D" id="2.170.130.10">
    <property type="entry name" value="TonB-dependent receptor, plug domain"/>
    <property type="match status" value="1"/>
</dbReference>
<protein>
    <submittedName>
        <fullName evidence="3">SusC/RagA family TonB-linked outer membrane protein</fullName>
    </submittedName>
</protein>
<proteinExistence type="predicted"/>
<dbReference type="NCBIfam" id="TIGR04056">
    <property type="entry name" value="OMP_RagA_SusC"/>
    <property type="match status" value="1"/>
</dbReference>
<feature type="signal peptide" evidence="1">
    <location>
        <begin position="1"/>
        <end position="23"/>
    </location>
</feature>
<evidence type="ECO:0000313" key="3">
    <source>
        <dbReference type="EMBL" id="KAA4629095.1"/>
    </source>
</evidence>
<evidence type="ECO:0000256" key="1">
    <source>
        <dbReference type="SAM" id="SignalP"/>
    </source>
</evidence>
<dbReference type="InterPro" id="IPR023996">
    <property type="entry name" value="TonB-dep_OMP_SusC/RagA"/>
</dbReference>
<feature type="chain" id="PRO_5029795594" evidence="1">
    <location>
        <begin position="24"/>
        <end position="947"/>
    </location>
</feature>
<evidence type="ECO:0000313" key="4">
    <source>
        <dbReference type="Proteomes" id="UP000424805"/>
    </source>
</evidence>
<dbReference type="InterPro" id="IPR037066">
    <property type="entry name" value="Plug_dom_sf"/>
</dbReference>
<dbReference type="InterPro" id="IPR012910">
    <property type="entry name" value="Plug_dom"/>
</dbReference>
<dbReference type="Proteomes" id="UP000424805">
    <property type="component" value="Unassembled WGS sequence"/>
</dbReference>
<feature type="domain" description="TonB-dependent receptor plug" evidence="2">
    <location>
        <begin position="35"/>
        <end position="143"/>
    </location>
</feature>
<dbReference type="Pfam" id="PF07715">
    <property type="entry name" value="Plug"/>
    <property type="match status" value="1"/>
</dbReference>
<keyword evidence="1" id="KW-0732">Signal</keyword>
<evidence type="ECO:0000259" key="2">
    <source>
        <dbReference type="Pfam" id="PF07715"/>
    </source>
</evidence>
<name>A0A7J4Y1E7_BACOV</name>
<dbReference type="EMBL" id="VWFP01000004">
    <property type="protein sequence ID" value="KAA4629095.1"/>
    <property type="molecule type" value="Genomic_DNA"/>
</dbReference>
<reference evidence="3 4" key="1">
    <citation type="journal article" date="2019" name="Nat. Med.">
        <title>A library of human gut bacterial isolates paired with longitudinal multiomics data enables mechanistic microbiome research.</title>
        <authorList>
            <person name="Poyet M."/>
            <person name="Groussin M."/>
            <person name="Gibbons S.M."/>
            <person name="Avila-Pacheco J."/>
            <person name="Jiang X."/>
            <person name="Kearney S.M."/>
            <person name="Perrotta A.R."/>
            <person name="Berdy B."/>
            <person name="Zhao S."/>
            <person name="Lieberman T.D."/>
            <person name="Swanson P.K."/>
            <person name="Smith M."/>
            <person name="Roesemann S."/>
            <person name="Alexander J.E."/>
            <person name="Rich S.A."/>
            <person name="Livny J."/>
            <person name="Vlamakis H."/>
            <person name="Clish C."/>
            <person name="Bullock K."/>
            <person name="Deik A."/>
            <person name="Scott J."/>
            <person name="Pierce K.A."/>
            <person name="Xavier R.J."/>
            <person name="Alm E.J."/>
        </authorList>
    </citation>
    <scope>NUCLEOTIDE SEQUENCE [LARGE SCALE GENOMIC DNA]</scope>
    <source>
        <strain evidence="3 4">BIOML-A15</strain>
    </source>
</reference>
<dbReference type="AlphaFoldDB" id="A0A7J4Y1E7"/>
<organism evidence="3 4">
    <name type="scientific">Bacteroides ovatus</name>
    <dbReference type="NCBI Taxonomy" id="28116"/>
    <lineage>
        <taxon>Bacteria</taxon>
        <taxon>Pseudomonadati</taxon>
        <taxon>Bacteroidota</taxon>
        <taxon>Bacteroidia</taxon>
        <taxon>Bacteroidales</taxon>
        <taxon>Bacteroidaceae</taxon>
        <taxon>Bacteroides</taxon>
    </lineage>
</organism>